<reference evidence="2" key="1">
    <citation type="journal article" date="2023" name="Insect Mol. Biol.">
        <title>Genome sequencing provides insights into the evolution of gene families encoding plant cell wall-degrading enzymes in longhorned beetles.</title>
        <authorList>
            <person name="Shin N.R."/>
            <person name="Okamura Y."/>
            <person name="Kirsch R."/>
            <person name="Pauchet Y."/>
        </authorList>
    </citation>
    <scope>NUCLEOTIDE SEQUENCE</scope>
    <source>
        <strain evidence="2">MMC_N1</strain>
    </source>
</reference>
<dbReference type="Proteomes" id="UP001162164">
    <property type="component" value="Unassembled WGS sequence"/>
</dbReference>
<gene>
    <name evidence="2" type="ORF">NQ317_009745</name>
</gene>
<name>A0ABQ9IXR6_9CUCU</name>
<keyword evidence="3" id="KW-1185">Reference proteome</keyword>
<evidence type="ECO:0000256" key="1">
    <source>
        <dbReference type="SAM" id="MobiDB-lite"/>
    </source>
</evidence>
<organism evidence="2 3">
    <name type="scientific">Molorchus minor</name>
    <dbReference type="NCBI Taxonomy" id="1323400"/>
    <lineage>
        <taxon>Eukaryota</taxon>
        <taxon>Metazoa</taxon>
        <taxon>Ecdysozoa</taxon>
        <taxon>Arthropoda</taxon>
        <taxon>Hexapoda</taxon>
        <taxon>Insecta</taxon>
        <taxon>Pterygota</taxon>
        <taxon>Neoptera</taxon>
        <taxon>Endopterygota</taxon>
        <taxon>Coleoptera</taxon>
        <taxon>Polyphaga</taxon>
        <taxon>Cucujiformia</taxon>
        <taxon>Chrysomeloidea</taxon>
        <taxon>Cerambycidae</taxon>
        <taxon>Lamiinae</taxon>
        <taxon>Monochamini</taxon>
        <taxon>Molorchus</taxon>
    </lineage>
</organism>
<protein>
    <submittedName>
        <fullName evidence="2">Uncharacterized protein</fullName>
    </submittedName>
</protein>
<feature type="compositionally biased region" description="Pro residues" evidence="1">
    <location>
        <begin position="27"/>
        <end position="41"/>
    </location>
</feature>
<accession>A0ABQ9IXR6</accession>
<sequence>MKITKKDGSDASKTKLKAGNGGGAGLLPPPPGGKLPPPPGSSPAGSPAHVPKTQSTTGEPWGEFTSAPTSVPQQASPASNSNWVQF</sequence>
<proteinExistence type="predicted"/>
<feature type="region of interest" description="Disordered" evidence="1">
    <location>
        <begin position="1"/>
        <end position="86"/>
    </location>
</feature>
<evidence type="ECO:0000313" key="2">
    <source>
        <dbReference type="EMBL" id="KAJ8968669.1"/>
    </source>
</evidence>
<dbReference type="EMBL" id="JAPWTJ010001947">
    <property type="protein sequence ID" value="KAJ8968669.1"/>
    <property type="molecule type" value="Genomic_DNA"/>
</dbReference>
<comment type="caution">
    <text evidence="2">The sequence shown here is derived from an EMBL/GenBank/DDBJ whole genome shotgun (WGS) entry which is preliminary data.</text>
</comment>
<evidence type="ECO:0000313" key="3">
    <source>
        <dbReference type="Proteomes" id="UP001162164"/>
    </source>
</evidence>
<feature type="compositionally biased region" description="Basic and acidic residues" evidence="1">
    <location>
        <begin position="1"/>
        <end position="13"/>
    </location>
</feature>
<feature type="compositionally biased region" description="Polar residues" evidence="1">
    <location>
        <begin position="66"/>
        <end position="86"/>
    </location>
</feature>